<dbReference type="EMBL" id="GBXM01072463">
    <property type="protein sequence ID" value="JAH36114.1"/>
    <property type="molecule type" value="Transcribed_RNA"/>
</dbReference>
<protein>
    <submittedName>
        <fullName evidence="2">Uncharacterized protein</fullName>
    </submittedName>
</protein>
<evidence type="ECO:0000313" key="2">
    <source>
        <dbReference type="EMBL" id="JAH36114.1"/>
    </source>
</evidence>
<name>A0A0E9S3V6_ANGAN</name>
<keyword evidence="1" id="KW-1133">Transmembrane helix</keyword>
<accession>A0A0E9S3V6</accession>
<dbReference type="AlphaFoldDB" id="A0A0E9S3V6"/>
<reference evidence="2" key="2">
    <citation type="journal article" date="2015" name="Fish Shellfish Immunol.">
        <title>Early steps in the European eel (Anguilla anguilla)-Vibrio vulnificus interaction in the gills: Role of the RtxA13 toxin.</title>
        <authorList>
            <person name="Callol A."/>
            <person name="Pajuelo D."/>
            <person name="Ebbesson L."/>
            <person name="Teles M."/>
            <person name="MacKenzie S."/>
            <person name="Amaro C."/>
        </authorList>
    </citation>
    <scope>NUCLEOTIDE SEQUENCE</scope>
</reference>
<feature type="transmembrane region" description="Helical" evidence="1">
    <location>
        <begin position="45"/>
        <end position="64"/>
    </location>
</feature>
<proteinExistence type="predicted"/>
<evidence type="ECO:0000256" key="1">
    <source>
        <dbReference type="SAM" id="Phobius"/>
    </source>
</evidence>
<keyword evidence="1" id="KW-0812">Transmembrane</keyword>
<reference evidence="2" key="1">
    <citation type="submission" date="2014-11" db="EMBL/GenBank/DDBJ databases">
        <authorList>
            <person name="Amaro Gonzalez C."/>
        </authorList>
    </citation>
    <scope>NUCLEOTIDE SEQUENCE</scope>
</reference>
<keyword evidence="1" id="KW-0472">Membrane</keyword>
<sequence>MLAFLNLSTAFKGSRTTLLLRQKNSSGTNLFCIGIANELWGGRGVGVLFILYIAHLVPVISNSFS</sequence>
<organism evidence="2">
    <name type="scientific">Anguilla anguilla</name>
    <name type="common">European freshwater eel</name>
    <name type="synonym">Muraena anguilla</name>
    <dbReference type="NCBI Taxonomy" id="7936"/>
    <lineage>
        <taxon>Eukaryota</taxon>
        <taxon>Metazoa</taxon>
        <taxon>Chordata</taxon>
        <taxon>Craniata</taxon>
        <taxon>Vertebrata</taxon>
        <taxon>Euteleostomi</taxon>
        <taxon>Actinopterygii</taxon>
        <taxon>Neopterygii</taxon>
        <taxon>Teleostei</taxon>
        <taxon>Anguilliformes</taxon>
        <taxon>Anguillidae</taxon>
        <taxon>Anguilla</taxon>
    </lineage>
</organism>